<reference evidence="9 10" key="1">
    <citation type="submission" date="2019-05" db="EMBL/GenBank/DDBJ databases">
        <title>Algicella ahnfeltiae gen. nov., sp. nov., a novel marine bacterium of the family Flavobacteriaceae isolated from a red alga.</title>
        <authorList>
            <person name="Nedashkovskaya O.I."/>
            <person name="Kukhlevskiy A.D."/>
            <person name="Kim S.-G."/>
            <person name="Zhukova N.V."/>
            <person name="Mikhailov V.V."/>
        </authorList>
    </citation>
    <scope>NUCLEOTIDE SEQUENCE [LARGE SCALE GENOMIC DNA]</scope>
    <source>
        <strain evidence="9 10">10Alg115</strain>
    </source>
</reference>
<evidence type="ECO:0000256" key="4">
    <source>
        <dbReference type="ARBA" id="ARBA00022692"/>
    </source>
</evidence>
<dbReference type="InterPro" id="IPR017473">
    <property type="entry name" value="Undecaprenyl-P_gluc_Ptfrase"/>
</dbReference>
<dbReference type="KEGG" id="fbe:FF125_00595"/>
<dbReference type="AlphaFoldDB" id="A0A5B7TPB3"/>
<feature type="transmembrane region" description="Helical" evidence="7">
    <location>
        <begin position="103"/>
        <end position="123"/>
    </location>
</feature>
<feature type="transmembrane region" description="Helical" evidence="7">
    <location>
        <begin position="37"/>
        <end position="58"/>
    </location>
</feature>
<evidence type="ECO:0000256" key="6">
    <source>
        <dbReference type="ARBA" id="ARBA00023136"/>
    </source>
</evidence>
<feature type="domain" description="Bacterial sugar transferase" evidence="8">
    <location>
        <begin position="262"/>
        <end position="447"/>
    </location>
</feature>
<gene>
    <name evidence="9" type="ORF">FF125_00595</name>
</gene>
<dbReference type="Proteomes" id="UP000306229">
    <property type="component" value="Chromosome"/>
</dbReference>
<keyword evidence="3 9" id="KW-0808">Transferase</keyword>
<evidence type="ECO:0000256" key="3">
    <source>
        <dbReference type="ARBA" id="ARBA00022679"/>
    </source>
</evidence>
<keyword evidence="6 7" id="KW-0472">Membrane</keyword>
<dbReference type="EC" id="2.7.8.31" evidence="9"/>
<sequence length="453" mass="53563">MPLRKYRYSYLIRPLFVLIDILIIIGVVFYISDPEFFNPYFLTYIILFWLIIAFNTNFYQVFRFTKTFRVFKLLFIQFALFFLGYFTYFGVFKEGVVVHNQLLVLSTIIGSISLFKLISFYTLKKYRLSGKNYRRIVIIGYDDTSKRVIELFNKKSSLGYRFIGFFSDKYYKKEAYLGKLNDSFNYILTNNIDQIYCTLSNLNRDDVKEFTKFAARNNIIIKLIPDSNELYSKSLGAEYYDNLLVLNVKKLPFEILDNRYIKRTFDIIFSFLIIILVMSWLTPLLWIIVKLESKGPLFFKQEREGKEGEQFVCYKFRSMKINNLSDKIHATKNDARVTRSGFFLRKTSIDELPQFFNVLKGEMSVVGPRPHMSSLSLAYQKEIDSYVQRFSVKPGITGLAQVSGYRGEVRKKSDIKNRIRLDIFYIENWSFLLDIKIIIQTILNVFKGEEKAY</sequence>
<keyword evidence="4 7" id="KW-0812">Transmembrane</keyword>
<dbReference type="NCBIfam" id="TIGR03025">
    <property type="entry name" value="EPS_sugtrans"/>
    <property type="match status" value="1"/>
</dbReference>
<keyword evidence="10" id="KW-1185">Reference proteome</keyword>
<dbReference type="GO" id="GO:0016020">
    <property type="term" value="C:membrane"/>
    <property type="evidence" value="ECO:0007669"/>
    <property type="project" value="UniProtKB-SubCell"/>
</dbReference>
<accession>A0A5B7TPB3</accession>
<dbReference type="OrthoDB" id="9808602at2"/>
<evidence type="ECO:0000313" key="10">
    <source>
        <dbReference type="Proteomes" id="UP000306229"/>
    </source>
</evidence>
<dbReference type="PANTHER" id="PTHR30576">
    <property type="entry name" value="COLANIC BIOSYNTHESIS UDP-GLUCOSE LIPID CARRIER TRANSFERASE"/>
    <property type="match status" value="1"/>
</dbReference>
<dbReference type="Pfam" id="PF13727">
    <property type="entry name" value="CoA_binding_3"/>
    <property type="match status" value="1"/>
</dbReference>
<evidence type="ECO:0000256" key="1">
    <source>
        <dbReference type="ARBA" id="ARBA00004141"/>
    </source>
</evidence>
<dbReference type="NCBIfam" id="TIGR03023">
    <property type="entry name" value="WcaJ_sugtrans"/>
    <property type="match status" value="1"/>
</dbReference>
<feature type="transmembrane region" description="Helical" evidence="7">
    <location>
        <begin position="12"/>
        <end position="31"/>
    </location>
</feature>
<name>A0A5B7TPB3_9FLAO</name>
<evidence type="ECO:0000259" key="8">
    <source>
        <dbReference type="Pfam" id="PF02397"/>
    </source>
</evidence>
<dbReference type="InterPro" id="IPR017475">
    <property type="entry name" value="EPS_sugar_tfrase"/>
</dbReference>
<evidence type="ECO:0000256" key="5">
    <source>
        <dbReference type="ARBA" id="ARBA00022989"/>
    </source>
</evidence>
<evidence type="ECO:0000256" key="7">
    <source>
        <dbReference type="SAM" id="Phobius"/>
    </source>
</evidence>
<dbReference type="PANTHER" id="PTHR30576:SF0">
    <property type="entry name" value="UNDECAPRENYL-PHOSPHATE N-ACETYLGALACTOSAMINYL 1-PHOSPHATE TRANSFERASE-RELATED"/>
    <property type="match status" value="1"/>
</dbReference>
<feature type="transmembrane region" description="Helical" evidence="7">
    <location>
        <begin position="70"/>
        <end position="91"/>
    </location>
</feature>
<dbReference type="Pfam" id="PF02397">
    <property type="entry name" value="Bac_transf"/>
    <property type="match status" value="1"/>
</dbReference>
<dbReference type="GO" id="GO:0089702">
    <property type="term" value="F:undecaprenyl-phosphate glucose phosphotransferase activity"/>
    <property type="evidence" value="ECO:0007669"/>
    <property type="project" value="UniProtKB-EC"/>
</dbReference>
<comment type="subcellular location">
    <subcellularLocation>
        <location evidence="1">Membrane</location>
        <topology evidence="1">Multi-pass membrane protein</topology>
    </subcellularLocation>
</comment>
<dbReference type="EMBL" id="CP040749">
    <property type="protein sequence ID" value="QCX37003.1"/>
    <property type="molecule type" value="Genomic_DNA"/>
</dbReference>
<dbReference type="Gene3D" id="3.40.50.720">
    <property type="entry name" value="NAD(P)-binding Rossmann-like Domain"/>
    <property type="match status" value="1"/>
</dbReference>
<feature type="transmembrane region" description="Helical" evidence="7">
    <location>
        <begin position="267"/>
        <end position="289"/>
    </location>
</feature>
<keyword evidence="5 7" id="KW-1133">Transmembrane helix</keyword>
<dbReference type="RefSeq" id="WP_138947962.1">
    <property type="nucleotide sequence ID" value="NZ_CP040749.1"/>
</dbReference>
<organism evidence="9 10">
    <name type="scientific">Aureibaculum algae</name>
    <dbReference type="NCBI Taxonomy" id="2584122"/>
    <lineage>
        <taxon>Bacteria</taxon>
        <taxon>Pseudomonadati</taxon>
        <taxon>Bacteroidota</taxon>
        <taxon>Flavobacteriia</taxon>
        <taxon>Flavobacteriales</taxon>
        <taxon>Flavobacteriaceae</taxon>
        <taxon>Aureibaculum</taxon>
    </lineage>
</organism>
<comment type="similarity">
    <text evidence="2">Belongs to the bacterial sugar transferase family.</text>
</comment>
<proteinExistence type="inferred from homology"/>
<evidence type="ECO:0000256" key="2">
    <source>
        <dbReference type="ARBA" id="ARBA00006464"/>
    </source>
</evidence>
<protein>
    <submittedName>
        <fullName evidence="9">Undecaprenyl-phosphate glucose phosphotransferase</fullName>
        <ecNumber evidence="9">2.7.8.31</ecNumber>
    </submittedName>
</protein>
<evidence type="ECO:0000313" key="9">
    <source>
        <dbReference type="EMBL" id="QCX37003.1"/>
    </source>
</evidence>
<dbReference type="InterPro" id="IPR003362">
    <property type="entry name" value="Bact_transf"/>
</dbReference>